<dbReference type="FunFam" id="3.30.200.20:FF:000052">
    <property type="entry name" value="Serine/threonine-protein kinase RIO2"/>
    <property type="match status" value="1"/>
</dbReference>
<evidence type="ECO:0000256" key="5">
    <source>
        <dbReference type="ARBA" id="ARBA00022679"/>
    </source>
</evidence>
<evidence type="ECO:0000256" key="14">
    <source>
        <dbReference type="ARBA" id="ARBA00068837"/>
    </source>
</evidence>
<dbReference type="GO" id="GO:0004674">
    <property type="term" value="F:protein serine/threonine kinase activity"/>
    <property type="evidence" value="ECO:0007669"/>
    <property type="project" value="UniProtKB-KW"/>
</dbReference>
<feature type="region of interest" description="Disordered" evidence="15">
    <location>
        <begin position="485"/>
        <end position="521"/>
    </location>
</feature>
<evidence type="ECO:0000259" key="16">
    <source>
        <dbReference type="SMART" id="SM00090"/>
    </source>
</evidence>
<dbReference type="InterPro" id="IPR015285">
    <property type="entry name" value="RIO2_wHTH_N"/>
</dbReference>
<dbReference type="Pfam" id="PF01163">
    <property type="entry name" value="RIO1"/>
    <property type="match status" value="2"/>
</dbReference>
<dbReference type="SUPFAM" id="SSF56112">
    <property type="entry name" value="Protein kinase-like (PK-like)"/>
    <property type="match status" value="1"/>
</dbReference>
<keyword evidence="5" id="KW-0808">Transferase</keyword>
<dbReference type="Pfam" id="PF09202">
    <property type="entry name" value="Rio2_N"/>
    <property type="match status" value="1"/>
</dbReference>
<evidence type="ECO:0000256" key="3">
    <source>
        <dbReference type="ARBA" id="ARBA00012513"/>
    </source>
</evidence>
<feature type="compositionally biased region" description="Acidic residues" evidence="15">
    <location>
        <begin position="424"/>
        <end position="448"/>
    </location>
</feature>
<dbReference type="GO" id="GO:0030688">
    <property type="term" value="C:preribosome, small subunit precursor"/>
    <property type="evidence" value="ECO:0007669"/>
    <property type="project" value="TreeGrafter"/>
</dbReference>
<evidence type="ECO:0000256" key="11">
    <source>
        <dbReference type="ARBA" id="ARBA00047899"/>
    </source>
</evidence>
<dbReference type="EC" id="2.7.11.1" evidence="3"/>
<comment type="similarity">
    <text evidence="2">Belongs to the protein kinase superfamily. RIO-type Ser/Thr kinase family.</text>
</comment>
<keyword evidence="10" id="KW-0460">Magnesium</keyword>
<comment type="cofactor">
    <cofactor evidence="1">
        <name>Mg(2+)</name>
        <dbReference type="ChEBI" id="CHEBI:18420"/>
    </cofactor>
</comment>
<dbReference type="SMART" id="SM00090">
    <property type="entry name" value="RIO"/>
    <property type="match status" value="1"/>
</dbReference>
<dbReference type="AlphaFoldDB" id="A0A7S2KK92"/>
<dbReference type="InterPro" id="IPR036388">
    <property type="entry name" value="WH-like_DNA-bd_sf"/>
</dbReference>
<dbReference type="InterPro" id="IPR000687">
    <property type="entry name" value="RIO_kinase"/>
</dbReference>
<dbReference type="CDD" id="cd05144">
    <property type="entry name" value="RIO2_C"/>
    <property type="match status" value="1"/>
</dbReference>
<accession>A0A7S2KK92</accession>
<dbReference type="PANTHER" id="PTHR45852:SF1">
    <property type="entry name" value="SERINE_THREONINE-PROTEIN KINASE RIO2"/>
    <property type="match status" value="1"/>
</dbReference>
<keyword evidence="4" id="KW-0723">Serine/threonine-protein kinase</keyword>
<evidence type="ECO:0000256" key="9">
    <source>
        <dbReference type="ARBA" id="ARBA00022840"/>
    </source>
</evidence>
<comment type="catalytic activity">
    <reaction evidence="11">
        <text>L-threonyl-[protein] + ATP = O-phospho-L-threonyl-[protein] + ADP + H(+)</text>
        <dbReference type="Rhea" id="RHEA:46608"/>
        <dbReference type="Rhea" id="RHEA-COMP:11060"/>
        <dbReference type="Rhea" id="RHEA-COMP:11605"/>
        <dbReference type="ChEBI" id="CHEBI:15378"/>
        <dbReference type="ChEBI" id="CHEBI:30013"/>
        <dbReference type="ChEBI" id="CHEBI:30616"/>
        <dbReference type="ChEBI" id="CHEBI:61977"/>
        <dbReference type="ChEBI" id="CHEBI:456216"/>
        <dbReference type="EC" id="2.7.11.1"/>
    </reaction>
</comment>
<keyword evidence="9" id="KW-0067">ATP-binding</keyword>
<dbReference type="GO" id="GO:0005524">
    <property type="term" value="F:ATP binding"/>
    <property type="evidence" value="ECO:0007669"/>
    <property type="project" value="UniProtKB-KW"/>
</dbReference>
<keyword evidence="7" id="KW-0547">Nucleotide-binding</keyword>
<dbReference type="InterPro" id="IPR018934">
    <property type="entry name" value="RIO_dom"/>
</dbReference>
<evidence type="ECO:0000256" key="12">
    <source>
        <dbReference type="ARBA" id="ARBA00048679"/>
    </source>
</evidence>
<evidence type="ECO:0000256" key="1">
    <source>
        <dbReference type="ARBA" id="ARBA00001946"/>
    </source>
</evidence>
<proteinExistence type="inferred from homology"/>
<dbReference type="GO" id="GO:0005634">
    <property type="term" value="C:nucleus"/>
    <property type="evidence" value="ECO:0007669"/>
    <property type="project" value="TreeGrafter"/>
</dbReference>
<evidence type="ECO:0000256" key="13">
    <source>
        <dbReference type="ARBA" id="ARBA00068353"/>
    </source>
</evidence>
<dbReference type="Gene3D" id="3.30.200.20">
    <property type="entry name" value="Phosphorylase Kinase, domain 1"/>
    <property type="match status" value="1"/>
</dbReference>
<feature type="domain" description="RIO kinase" evidence="16">
    <location>
        <begin position="65"/>
        <end position="369"/>
    </location>
</feature>
<evidence type="ECO:0000256" key="7">
    <source>
        <dbReference type="ARBA" id="ARBA00022741"/>
    </source>
</evidence>
<dbReference type="InterPro" id="IPR011009">
    <property type="entry name" value="Kinase-like_dom_sf"/>
</dbReference>
<evidence type="ECO:0000256" key="10">
    <source>
        <dbReference type="ARBA" id="ARBA00022842"/>
    </source>
</evidence>
<evidence type="ECO:0000256" key="2">
    <source>
        <dbReference type="ARBA" id="ARBA00009196"/>
    </source>
</evidence>
<evidence type="ECO:0000256" key="8">
    <source>
        <dbReference type="ARBA" id="ARBA00022777"/>
    </source>
</evidence>
<protein>
    <recommendedName>
        <fullName evidence="13">Serine/threonine-protein kinase RIO2</fullName>
        <ecNumber evidence="3">2.7.11.1</ecNumber>
    </recommendedName>
    <alternativeName>
        <fullName evidence="14">Serine/threonine-protein kinase rio2</fullName>
    </alternativeName>
</protein>
<name>A0A7S2KK92_9STRA</name>
<feature type="compositionally biased region" description="Basic residues" evidence="15">
    <location>
        <begin position="485"/>
        <end position="497"/>
    </location>
</feature>
<reference evidence="17" key="1">
    <citation type="submission" date="2021-01" db="EMBL/GenBank/DDBJ databases">
        <authorList>
            <person name="Corre E."/>
            <person name="Pelletier E."/>
            <person name="Niang G."/>
            <person name="Scheremetjew M."/>
            <person name="Finn R."/>
            <person name="Kale V."/>
            <person name="Holt S."/>
            <person name="Cochrane G."/>
            <person name="Meng A."/>
            <person name="Brown T."/>
            <person name="Cohen L."/>
        </authorList>
    </citation>
    <scope>NUCLEOTIDE SEQUENCE</scope>
    <source>
        <strain evidence="17">B650</strain>
    </source>
</reference>
<comment type="catalytic activity">
    <reaction evidence="12">
        <text>L-seryl-[protein] + ATP = O-phospho-L-seryl-[protein] + ADP + H(+)</text>
        <dbReference type="Rhea" id="RHEA:17989"/>
        <dbReference type="Rhea" id="RHEA-COMP:9863"/>
        <dbReference type="Rhea" id="RHEA-COMP:11604"/>
        <dbReference type="ChEBI" id="CHEBI:15378"/>
        <dbReference type="ChEBI" id="CHEBI:29999"/>
        <dbReference type="ChEBI" id="CHEBI:30616"/>
        <dbReference type="ChEBI" id="CHEBI:83421"/>
        <dbReference type="ChEBI" id="CHEBI:456216"/>
        <dbReference type="EC" id="2.7.11.1"/>
    </reaction>
</comment>
<dbReference type="GO" id="GO:0046872">
    <property type="term" value="F:metal ion binding"/>
    <property type="evidence" value="ECO:0007669"/>
    <property type="project" value="UniProtKB-KW"/>
</dbReference>
<sequence>MKLDPTVMRTMHKEDYRVLEAVEIGMKQHALVPAPLIASIAKLRHGGTGKILSSLLRDKLLSHDRSVGYDGYRLTNCGYDILALHALKSRKLVYALGDKIGTGKESDVYLAVSPQGKQFVLKFHRLGRTSFRDVKKKRDYFNAKTRKTAAHSWLFLSRLSALKEYAFMKALYDVGYPTPEPIGHSRHIVAMSLVRGAPLYQSHSNNISAAQAESIFSQSMSLASRLAAHGLVHCDLNEFNLMVDLSGIQHEISRDNDVGDHYVRHSGGSVSHAGALSAHGPLEVRRMDGTGEIITEKPPEPTERLENGDPKPIVKLIDFPQMVSTKHPNAKELFERDVHCLQRFFEMKLKCVPGDGWDSHVPKWEDMVQESSTEDADGNVVTKAQSRLDADLKASGFSDNDSNRDMELYYFNQNPLQSKNSSLEEGDEEAESVSGDEDASDSDSDNENPEIGRLALNDGESDEDINEYHIIAEAEEKARIKVRQHMNKGKQNMRKKGAFATRNYNKTYHRGKRVGKPDLSY</sequence>
<keyword evidence="8" id="KW-0418">Kinase</keyword>
<dbReference type="SUPFAM" id="SSF46785">
    <property type="entry name" value="Winged helix' DNA-binding domain"/>
    <property type="match status" value="1"/>
</dbReference>
<feature type="region of interest" description="Disordered" evidence="15">
    <location>
        <begin position="417"/>
        <end position="460"/>
    </location>
</feature>
<evidence type="ECO:0000256" key="15">
    <source>
        <dbReference type="SAM" id="MobiDB-lite"/>
    </source>
</evidence>
<gene>
    <name evidence="17" type="ORF">LDAN0321_LOCUS9515</name>
</gene>
<dbReference type="EMBL" id="HBGY01014690">
    <property type="protein sequence ID" value="CAD9578093.1"/>
    <property type="molecule type" value="Transcribed_RNA"/>
</dbReference>
<organism evidence="17">
    <name type="scientific">Leptocylindrus danicus</name>
    <dbReference type="NCBI Taxonomy" id="163516"/>
    <lineage>
        <taxon>Eukaryota</taxon>
        <taxon>Sar</taxon>
        <taxon>Stramenopiles</taxon>
        <taxon>Ochrophyta</taxon>
        <taxon>Bacillariophyta</taxon>
        <taxon>Coscinodiscophyceae</taxon>
        <taxon>Chaetocerotophycidae</taxon>
        <taxon>Leptocylindrales</taxon>
        <taxon>Leptocylindraceae</taxon>
        <taxon>Leptocylindrus</taxon>
    </lineage>
</organism>
<dbReference type="InterPro" id="IPR030484">
    <property type="entry name" value="Rio2"/>
</dbReference>
<dbReference type="FunFam" id="1.10.10.10:FF:000053">
    <property type="entry name" value="Serine/threonine-protein kinase RIO2"/>
    <property type="match status" value="1"/>
</dbReference>
<dbReference type="PANTHER" id="PTHR45852">
    <property type="entry name" value="SER/THR-PROTEIN KINASE RIO2"/>
    <property type="match status" value="1"/>
</dbReference>
<keyword evidence="6" id="KW-0479">Metal-binding</keyword>
<dbReference type="GO" id="GO:0030490">
    <property type="term" value="P:maturation of SSU-rRNA"/>
    <property type="evidence" value="ECO:0007669"/>
    <property type="project" value="TreeGrafter"/>
</dbReference>
<dbReference type="GO" id="GO:0005829">
    <property type="term" value="C:cytosol"/>
    <property type="evidence" value="ECO:0007669"/>
    <property type="project" value="TreeGrafter"/>
</dbReference>
<dbReference type="Gene3D" id="1.10.510.10">
    <property type="entry name" value="Transferase(Phosphotransferase) domain 1"/>
    <property type="match status" value="1"/>
</dbReference>
<evidence type="ECO:0000313" key="17">
    <source>
        <dbReference type="EMBL" id="CAD9578093.1"/>
    </source>
</evidence>
<dbReference type="InterPro" id="IPR036390">
    <property type="entry name" value="WH_DNA-bd_sf"/>
</dbReference>
<dbReference type="Gene3D" id="1.10.10.10">
    <property type="entry name" value="Winged helix-like DNA-binding domain superfamily/Winged helix DNA-binding domain"/>
    <property type="match status" value="1"/>
</dbReference>
<evidence type="ECO:0000256" key="4">
    <source>
        <dbReference type="ARBA" id="ARBA00022527"/>
    </source>
</evidence>
<evidence type="ECO:0000256" key="6">
    <source>
        <dbReference type="ARBA" id="ARBA00022723"/>
    </source>
</evidence>